<dbReference type="EC" id="4.3.1.28" evidence="1"/>
<dbReference type="InterPro" id="IPR036291">
    <property type="entry name" value="NAD(P)-bd_dom_sf"/>
</dbReference>
<dbReference type="GO" id="GO:0016829">
    <property type="term" value="F:lyase activity"/>
    <property type="evidence" value="ECO:0007669"/>
    <property type="project" value="UniProtKB-KW"/>
</dbReference>
<proteinExistence type="predicted"/>
<name>A0A518CP91_9PLAN</name>
<accession>A0A518CP91</accession>
<dbReference type="RefSeq" id="WP_144996270.1">
    <property type="nucleotide sequence ID" value="NZ_CP036281.1"/>
</dbReference>
<dbReference type="EMBL" id="CP036281">
    <property type="protein sequence ID" value="QDU81047.1"/>
    <property type="molecule type" value="Genomic_DNA"/>
</dbReference>
<dbReference type="SUPFAM" id="SSF51735">
    <property type="entry name" value="NAD(P)-binding Rossmann-fold domains"/>
    <property type="match status" value="1"/>
</dbReference>
<dbReference type="Proteomes" id="UP000317178">
    <property type="component" value="Chromosome"/>
</dbReference>
<protein>
    <submittedName>
        <fullName evidence="1">L-lysine cyclodeaminase</fullName>
        <ecNumber evidence="1">4.3.1.28</ecNumber>
    </submittedName>
</protein>
<dbReference type="OrthoDB" id="9792005at2"/>
<dbReference type="PANTHER" id="PTHR13812">
    <property type="entry name" value="KETIMINE REDUCTASE MU-CRYSTALLIN"/>
    <property type="match status" value="1"/>
</dbReference>
<dbReference type="InterPro" id="IPR023401">
    <property type="entry name" value="ODC_N"/>
</dbReference>
<dbReference type="Gene3D" id="3.40.50.720">
    <property type="entry name" value="NAD(P)-binding Rossmann-like Domain"/>
    <property type="match status" value="1"/>
</dbReference>
<dbReference type="KEGG" id="plon:Pla110_27840"/>
<sequence length="317" mass="34094">MSLLFIREEEAQKLIDMPQAIAAVEQVFRSLGNQEAQNVPRHRVQVPGVMLHSLSASVTPLGYVGWKNYITTRTAARFHIALYDQEGHWVALLEADWLGQLRTGAASGVTTAKLANPEAKSVAVFGSGKQARTQLEAVCAVRPVQQASVYSHTAANRESFALEMSDQLGISVLAAPDPATCLTDKEIVITATTSQSPLVTGDLLKPGMHINAIGSNALNRSELSADCFSRINQIVCDDLNSCRNEAGDFVEPLKAGTITWGSMASLAELLTENKNQRECKSDITLFKSVGMAIEDIAVAAHVYEAAKEQGVGTVLDI</sequence>
<dbReference type="InterPro" id="IPR003462">
    <property type="entry name" value="ODC_Mu_crystall"/>
</dbReference>
<keyword evidence="2" id="KW-1185">Reference proteome</keyword>
<dbReference type="PANTHER" id="PTHR13812:SF19">
    <property type="entry name" value="KETIMINE REDUCTASE MU-CRYSTALLIN"/>
    <property type="match status" value="1"/>
</dbReference>
<reference evidence="1 2" key="1">
    <citation type="submission" date="2019-02" db="EMBL/GenBank/DDBJ databases">
        <title>Deep-cultivation of Planctomycetes and their phenomic and genomic characterization uncovers novel biology.</title>
        <authorList>
            <person name="Wiegand S."/>
            <person name="Jogler M."/>
            <person name="Boedeker C."/>
            <person name="Pinto D."/>
            <person name="Vollmers J."/>
            <person name="Rivas-Marin E."/>
            <person name="Kohn T."/>
            <person name="Peeters S.H."/>
            <person name="Heuer A."/>
            <person name="Rast P."/>
            <person name="Oberbeckmann S."/>
            <person name="Bunk B."/>
            <person name="Jeske O."/>
            <person name="Meyerdierks A."/>
            <person name="Storesund J.E."/>
            <person name="Kallscheuer N."/>
            <person name="Luecker S."/>
            <person name="Lage O.M."/>
            <person name="Pohl T."/>
            <person name="Merkel B.J."/>
            <person name="Hornburger P."/>
            <person name="Mueller R.-W."/>
            <person name="Bruemmer F."/>
            <person name="Labrenz M."/>
            <person name="Spormann A.M."/>
            <person name="Op den Camp H."/>
            <person name="Overmann J."/>
            <person name="Amann R."/>
            <person name="Jetten M.S.M."/>
            <person name="Mascher T."/>
            <person name="Medema M.H."/>
            <person name="Devos D.P."/>
            <person name="Kaster A.-K."/>
            <person name="Ovreas L."/>
            <person name="Rohde M."/>
            <person name="Galperin M.Y."/>
            <person name="Jogler C."/>
        </authorList>
    </citation>
    <scope>NUCLEOTIDE SEQUENCE [LARGE SCALE GENOMIC DNA]</scope>
    <source>
        <strain evidence="1 2">Pla110</strain>
    </source>
</reference>
<dbReference type="Pfam" id="PF02423">
    <property type="entry name" value="OCD_Mu_crystall"/>
    <property type="match status" value="1"/>
</dbReference>
<dbReference type="PIRSF" id="PIRSF001439">
    <property type="entry name" value="CryM"/>
    <property type="match status" value="1"/>
</dbReference>
<dbReference type="Gene3D" id="3.30.1780.10">
    <property type="entry name" value="ornithine cyclodeaminase, domain 1"/>
    <property type="match status" value="1"/>
</dbReference>
<gene>
    <name evidence="1" type="primary">rapL</name>
    <name evidence="1" type="ORF">Pla110_27840</name>
</gene>
<dbReference type="AlphaFoldDB" id="A0A518CP91"/>
<keyword evidence="1" id="KW-0456">Lyase</keyword>
<dbReference type="GO" id="GO:0005737">
    <property type="term" value="C:cytoplasm"/>
    <property type="evidence" value="ECO:0007669"/>
    <property type="project" value="TreeGrafter"/>
</dbReference>
<evidence type="ECO:0000313" key="1">
    <source>
        <dbReference type="EMBL" id="QDU81047.1"/>
    </source>
</evidence>
<organism evidence="1 2">
    <name type="scientific">Polystyrenella longa</name>
    <dbReference type="NCBI Taxonomy" id="2528007"/>
    <lineage>
        <taxon>Bacteria</taxon>
        <taxon>Pseudomonadati</taxon>
        <taxon>Planctomycetota</taxon>
        <taxon>Planctomycetia</taxon>
        <taxon>Planctomycetales</taxon>
        <taxon>Planctomycetaceae</taxon>
        <taxon>Polystyrenella</taxon>
    </lineage>
</organism>
<evidence type="ECO:0000313" key="2">
    <source>
        <dbReference type="Proteomes" id="UP000317178"/>
    </source>
</evidence>